<feature type="transmembrane region" description="Helical" evidence="6">
    <location>
        <begin position="46"/>
        <end position="64"/>
    </location>
</feature>
<evidence type="ECO:0000259" key="7">
    <source>
        <dbReference type="Pfam" id="PF06271"/>
    </source>
</evidence>
<comment type="subcellular location">
    <subcellularLocation>
        <location evidence="1">Membrane</location>
        <topology evidence="1">Multi-pass membrane protein</topology>
    </subcellularLocation>
</comment>
<feature type="region of interest" description="Disordered" evidence="5">
    <location>
        <begin position="1"/>
        <end position="28"/>
    </location>
</feature>
<evidence type="ECO:0000256" key="6">
    <source>
        <dbReference type="SAM" id="Phobius"/>
    </source>
</evidence>
<keyword evidence="4 6" id="KW-0472">Membrane</keyword>
<evidence type="ECO:0000313" key="8">
    <source>
        <dbReference type="EMBL" id="MDT0548779.1"/>
    </source>
</evidence>
<evidence type="ECO:0000256" key="3">
    <source>
        <dbReference type="ARBA" id="ARBA00022989"/>
    </source>
</evidence>
<reference evidence="8" key="1">
    <citation type="submission" date="2024-05" db="EMBL/GenBank/DDBJ databases">
        <title>30 novel species of actinomycetes from the DSMZ collection.</title>
        <authorList>
            <person name="Nouioui I."/>
        </authorList>
    </citation>
    <scope>NUCLEOTIDE SEQUENCE</scope>
    <source>
        <strain evidence="8">DSM 41529</strain>
    </source>
</reference>
<evidence type="ECO:0000256" key="2">
    <source>
        <dbReference type="ARBA" id="ARBA00022692"/>
    </source>
</evidence>
<dbReference type="InterPro" id="IPR010432">
    <property type="entry name" value="RDD"/>
</dbReference>
<keyword evidence="2 6" id="KW-0812">Transmembrane</keyword>
<dbReference type="Pfam" id="PF06271">
    <property type="entry name" value="RDD"/>
    <property type="match status" value="1"/>
</dbReference>
<accession>A0ABU2XS82</accession>
<evidence type="ECO:0000313" key="9">
    <source>
        <dbReference type="Proteomes" id="UP001180754"/>
    </source>
</evidence>
<keyword evidence="9" id="KW-1185">Reference proteome</keyword>
<dbReference type="Proteomes" id="UP001180754">
    <property type="component" value="Unassembled WGS sequence"/>
</dbReference>
<protein>
    <submittedName>
        <fullName evidence="8">RDD family protein</fullName>
    </submittedName>
</protein>
<keyword evidence="3 6" id="KW-1133">Transmembrane helix</keyword>
<feature type="domain" description="RDD" evidence="7">
    <location>
        <begin position="36"/>
        <end position="127"/>
    </location>
</feature>
<proteinExistence type="predicted"/>
<evidence type="ECO:0000256" key="1">
    <source>
        <dbReference type="ARBA" id="ARBA00004141"/>
    </source>
</evidence>
<dbReference type="EMBL" id="JAVRFD010000029">
    <property type="protein sequence ID" value="MDT0548779.1"/>
    <property type="molecule type" value="Genomic_DNA"/>
</dbReference>
<feature type="transmembrane region" description="Helical" evidence="6">
    <location>
        <begin position="70"/>
        <end position="93"/>
    </location>
</feature>
<gene>
    <name evidence="8" type="ORF">RND15_39835</name>
</gene>
<name>A0ABU2XS82_9ACTN</name>
<comment type="caution">
    <text evidence="8">The sequence shown here is derived from an EMBL/GenBank/DDBJ whole genome shotgun (WGS) entry which is preliminary data.</text>
</comment>
<evidence type="ECO:0000256" key="5">
    <source>
        <dbReference type="SAM" id="MobiDB-lite"/>
    </source>
</evidence>
<dbReference type="RefSeq" id="WP_311729351.1">
    <property type="nucleotide sequence ID" value="NZ_JAVRFD010000029.1"/>
</dbReference>
<evidence type="ECO:0000256" key="4">
    <source>
        <dbReference type="ARBA" id="ARBA00023136"/>
    </source>
</evidence>
<feature type="compositionally biased region" description="Pro residues" evidence="5">
    <location>
        <begin position="10"/>
        <end position="28"/>
    </location>
</feature>
<sequence>MIDSQGRQPYPHPYAHPPHPQPQPQPPAVPEAIGDFRRWFSATVDGLIALFGGMAITVRLIPAAGGPEPFWGTALAGVFGLSFLHHVLGPWIFRTTLGKFLFAARVVRDADGGRPRFWQAVRRWAYGLTWLPMQPIQSLFGADGDPYEDACGLRYVRAKDLRRR</sequence>
<organism evidence="8 9">
    <name type="scientific">Streptomyces lonegramiae</name>
    <dbReference type="NCBI Taxonomy" id="3075524"/>
    <lineage>
        <taxon>Bacteria</taxon>
        <taxon>Bacillati</taxon>
        <taxon>Actinomycetota</taxon>
        <taxon>Actinomycetes</taxon>
        <taxon>Kitasatosporales</taxon>
        <taxon>Streptomycetaceae</taxon>
        <taxon>Streptomyces</taxon>
    </lineage>
</organism>